<evidence type="ECO:0000256" key="3">
    <source>
        <dbReference type="SAM" id="SignalP"/>
    </source>
</evidence>
<evidence type="ECO:0000256" key="2">
    <source>
        <dbReference type="SAM" id="Phobius"/>
    </source>
</evidence>
<dbReference type="EMBL" id="QEAP01000139">
    <property type="protein sequence ID" value="TPX74184.1"/>
    <property type="molecule type" value="Genomic_DNA"/>
</dbReference>
<evidence type="ECO:0000313" key="4">
    <source>
        <dbReference type="EMBL" id="TPX74184.1"/>
    </source>
</evidence>
<keyword evidence="2" id="KW-0812">Transmembrane</keyword>
<feature type="compositionally biased region" description="Polar residues" evidence="1">
    <location>
        <begin position="32"/>
        <end position="42"/>
    </location>
</feature>
<name>A0A507FD91_9FUNG</name>
<sequence>MRTQTLLSWTQLSVLASLLRMQVAAQGSSATVVVPSQTLSQGPTATTSPPTDSTRPPSASTSPSDQPTLPPASSTASSLSPIITTSVTLPSSPTLPPSSVTSVDPDASDSIISSISTTVPATTTDNPPASVTPDKPSCMFISSTSVCHSYSGYAINRRSSLLQMPNSAVTEATVADFDSLILRSASAGAKTLLADVCLSWDESRIRYAYNYFCDYYLQNPLIIGSSLESVRGSATDCNVILNSVQEATLPRIGASPCRTFKSTVTNYTASCARPPSIFATTSNNIEATIERTCTTATADASIPAVNISEPNATEHLLCGFGRVSYDSTAALRSAYSHCIPAAATSSDPCCTWDPAIQRALKSGGVEALERGPAYTCQLTTVTGQVSCGQLIGGIFGFLMSILSVAIVWVRVWKIRGYLFKPKEGMDQSNAVDVVEKNSVDGYVNGQGMGTVTMNRMRNVGFQEGGSGSSAGNTARSRGESHRHSAIIALTRFDHVQGPASPISTMSKVVTLRDGHSRMNSPHYAGGQIMGTPPPPPSPRSNGVNGHYQASAPSPRSQSLSRGGMSVGFRDSSPRSASNVDPVAEMMGTPEPNSTVFEQFTVVRDFLGQPGSNQLEWAGAGDRVRVLLGSADGMVHVRNLETGVEGSVPVNVLARM</sequence>
<evidence type="ECO:0008006" key="6">
    <source>
        <dbReference type="Google" id="ProtNLM"/>
    </source>
</evidence>
<protein>
    <recommendedName>
        <fullName evidence="6">SH3 domain-containing protein</fullName>
    </recommendedName>
</protein>
<evidence type="ECO:0000256" key="1">
    <source>
        <dbReference type="SAM" id="MobiDB-lite"/>
    </source>
</evidence>
<feature type="compositionally biased region" description="Polar residues" evidence="1">
    <location>
        <begin position="550"/>
        <end position="560"/>
    </location>
</feature>
<keyword evidence="3" id="KW-0732">Signal</keyword>
<proteinExistence type="predicted"/>
<dbReference type="AlphaFoldDB" id="A0A507FD91"/>
<organism evidence="4 5">
    <name type="scientific">Chytriomyces confervae</name>
    <dbReference type="NCBI Taxonomy" id="246404"/>
    <lineage>
        <taxon>Eukaryota</taxon>
        <taxon>Fungi</taxon>
        <taxon>Fungi incertae sedis</taxon>
        <taxon>Chytridiomycota</taxon>
        <taxon>Chytridiomycota incertae sedis</taxon>
        <taxon>Chytridiomycetes</taxon>
        <taxon>Chytridiales</taxon>
        <taxon>Chytriomycetaceae</taxon>
        <taxon>Chytriomyces</taxon>
    </lineage>
</organism>
<evidence type="ECO:0000313" key="5">
    <source>
        <dbReference type="Proteomes" id="UP000320333"/>
    </source>
</evidence>
<feature type="compositionally biased region" description="Low complexity" evidence="1">
    <location>
        <begin position="43"/>
        <end position="107"/>
    </location>
</feature>
<feature type="region of interest" description="Disordered" evidence="1">
    <location>
        <begin position="461"/>
        <end position="481"/>
    </location>
</feature>
<keyword evidence="2" id="KW-1133">Transmembrane helix</keyword>
<accession>A0A507FD91</accession>
<feature type="transmembrane region" description="Helical" evidence="2">
    <location>
        <begin position="390"/>
        <end position="412"/>
    </location>
</feature>
<feature type="chain" id="PRO_5021492669" description="SH3 domain-containing protein" evidence="3">
    <location>
        <begin position="26"/>
        <end position="655"/>
    </location>
</feature>
<feature type="region of interest" description="Disordered" evidence="1">
    <location>
        <begin position="515"/>
        <end position="589"/>
    </location>
</feature>
<feature type="region of interest" description="Disordered" evidence="1">
    <location>
        <begin position="32"/>
        <end position="107"/>
    </location>
</feature>
<keyword evidence="5" id="KW-1185">Reference proteome</keyword>
<dbReference type="OrthoDB" id="2154395at2759"/>
<feature type="signal peptide" evidence="3">
    <location>
        <begin position="1"/>
        <end position="25"/>
    </location>
</feature>
<dbReference type="Proteomes" id="UP000320333">
    <property type="component" value="Unassembled WGS sequence"/>
</dbReference>
<keyword evidence="2" id="KW-0472">Membrane</keyword>
<comment type="caution">
    <text evidence="4">The sequence shown here is derived from an EMBL/GenBank/DDBJ whole genome shotgun (WGS) entry which is preliminary data.</text>
</comment>
<gene>
    <name evidence="4" type="ORF">CcCBS67573_g04544</name>
</gene>
<reference evidence="4 5" key="1">
    <citation type="journal article" date="2019" name="Sci. Rep.">
        <title>Comparative genomics of chytrid fungi reveal insights into the obligate biotrophic and pathogenic lifestyle of Synchytrium endobioticum.</title>
        <authorList>
            <person name="van de Vossenberg B.T.L.H."/>
            <person name="Warris S."/>
            <person name="Nguyen H.D.T."/>
            <person name="van Gent-Pelzer M.P.E."/>
            <person name="Joly D.L."/>
            <person name="van de Geest H.C."/>
            <person name="Bonants P.J.M."/>
            <person name="Smith D.S."/>
            <person name="Levesque C.A."/>
            <person name="van der Lee T.A.J."/>
        </authorList>
    </citation>
    <scope>NUCLEOTIDE SEQUENCE [LARGE SCALE GENOMIC DNA]</scope>
    <source>
        <strain evidence="4 5">CBS 675.73</strain>
    </source>
</reference>